<evidence type="ECO:0000313" key="4">
    <source>
        <dbReference type="EMBL" id="GAB1315661.1"/>
    </source>
</evidence>
<keyword evidence="1" id="KW-0479">Metal-binding</keyword>
<feature type="region of interest" description="Disordered" evidence="2">
    <location>
        <begin position="123"/>
        <end position="143"/>
    </location>
</feature>
<feature type="compositionally biased region" description="Polar residues" evidence="2">
    <location>
        <begin position="40"/>
        <end position="54"/>
    </location>
</feature>
<comment type="caution">
    <text evidence="4">The sequence shown here is derived from an EMBL/GenBank/DDBJ whole genome shotgun (WGS) entry which is preliminary data.</text>
</comment>
<dbReference type="PANTHER" id="PTHR36167:SF3">
    <property type="entry name" value="C2H2 FINGER DOMAIN TRANSCRIPTION FACTOR (EUROFUNG)-RELATED"/>
    <property type="match status" value="1"/>
</dbReference>
<dbReference type="EMBL" id="BAAFSV010000003">
    <property type="protein sequence ID" value="GAB1315661.1"/>
    <property type="molecule type" value="Genomic_DNA"/>
</dbReference>
<reference evidence="4 5" key="1">
    <citation type="submission" date="2024-09" db="EMBL/GenBank/DDBJ databases">
        <title>Itraconazole resistance in Madurella fahalii resulting from another homologue of gene encoding cytochrome P450 14-alpha sterol demethylase (CYP51).</title>
        <authorList>
            <person name="Yoshioka I."/>
            <person name="Fahal A.H."/>
            <person name="Kaneko S."/>
            <person name="Yaguchi T."/>
        </authorList>
    </citation>
    <scope>NUCLEOTIDE SEQUENCE [LARGE SCALE GENOMIC DNA]</scope>
    <source>
        <strain evidence="4 5">IFM 68171</strain>
    </source>
</reference>
<feature type="domain" description="C2H2-type" evidence="3">
    <location>
        <begin position="65"/>
        <end position="96"/>
    </location>
</feature>
<proteinExistence type="predicted"/>
<keyword evidence="1" id="KW-0862">Zinc</keyword>
<name>A0ABQ0GD11_9PEZI</name>
<evidence type="ECO:0000256" key="1">
    <source>
        <dbReference type="PROSITE-ProRule" id="PRU00042"/>
    </source>
</evidence>
<protein>
    <recommendedName>
        <fullName evidence="3">C2H2-type domain-containing protein</fullName>
    </recommendedName>
</protein>
<feature type="region of interest" description="Disordered" evidence="2">
    <location>
        <begin position="38"/>
        <end position="57"/>
    </location>
</feature>
<organism evidence="4 5">
    <name type="scientific">Madurella fahalii</name>
    <dbReference type="NCBI Taxonomy" id="1157608"/>
    <lineage>
        <taxon>Eukaryota</taxon>
        <taxon>Fungi</taxon>
        <taxon>Dikarya</taxon>
        <taxon>Ascomycota</taxon>
        <taxon>Pezizomycotina</taxon>
        <taxon>Sordariomycetes</taxon>
        <taxon>Sordariomycetidae</taxon>
        <taxon>Sordariales</taxon>
        <taxon>Sordariales incertae sedis</taxon>
        <taxon>Madurella</taxon>
    </lineage>
</organism>
<dbReference type="InterPro" id="IPR039327">
    <property type="entry name" value="CON7-like"/>
</dbReference>
<dbReference type="PROSITE" id="PS00028">
    <property type="entry name" value="ZINC_FINGER_C2H2_1"/>
    <property type="match status" value="1"/>
</dbReference>
<keyword evidence="1" id="KW-0863">Zinc-finger</keyword>
<dbReference type="InterPro" id="IPR013087">
    <property type="entry name" value="Znf_C2H2_type"/>
</dbReference>
<keyword evidence="5" id="KW-1185">Reference proteome</keyword>
<dbReference type="GeneID" id="98176614"/>
<evidence type="ECO:0000256" key="2">
    <source>
        <dbReference type="SAM" id="MobiDB-lite"/>
    </source>
</evidence>
<dbReference type="RefSeq" id="XP_070917392.1">
    <property type="nucleotide sequence ID" value="XM_071061291.1"/>
</dbReference>
<evidence type="ECO:0000313" key="5">
    <source>
        <dbReference type="Proteomes" id="UP001628179"/>
    </source>
</evidence>
<accession>A0ABQ0GD11</accession>
<evidence type="ECO:0000259" key="3">
    <source>
        <dbReference type="PROSITE" id="PS50157"/>
    </source>
</evidence>
<sequence length="143" mass="16206">MNRERDSPESLLRRIKVLETGFNSWVTDFTVPRPQPARNAYSSLHNNGSQLQQHQRPRKKIESIYKCGWNGCEQAYSTPRHLNFHIVLGAHRRKRTADEFKKVREELEARLKAEEWEGKHTATVTAGGRGGGDAQAAGNAAQL</sequence>
<dbReference type="PROSITE" id="PS50157">
    <property type="entry name" value="ZINC_FINGER_C2H2_2"/>
    <property type="match status" value="1"/>
</dbReference>
<feature type="compositionally biased region" description="Low complexity" evidence="2">
    <location>
        <begin position="134"/>
        <end position="143"/>
    </location>
</feature>
<dbReference type="PANTHER" id="PTHR36167">
    <property type="entry name" value="C2H2 FINGER DOMAIN TRANSCRIPTION FACTOR (EUROFUNG)-RELATED"/>
    <property type="match status" value="1"/>
</dbReference>
<dbReference type="Proteomes" id="UP001628179">
    <property type="component" value="Unassembled WGS sequence"/>
</dbReference>
<gene>
    <name evidence="4" type="ORF">MFIFM68171_05871</name>
</gene>